<feature type="transmembrane region" description="Helical" evidence="1">
    <location>
        <begin position="53"/>
        <end position="72"/>
    </location>
</feature>
<keyword evidence="1" id="KW-0812">Transmembrane</keyword>
<comment type="caution">
    <text evidence="2">The sequence shown here is derived from an EMBL/GenBank/DDBJ whole genome shotgun (WGS) entry which is preliminary data.</text>
</comment>
<keyword evidence="3" id="KW-1185">Reference proteome</keyword>
<dbReference type="AlphaFoldDB" id="A0A9J6B158"/>
<name>A0A9J6B158_SOLCO</name>
<keyword evidence="1" id="KW-1133">Transmembrane helix</keyword>
<evidence type="ECO:0000313" key="2">
    <source>
        <dbReference type="EMBL" id="KAG5630525.1"/>
    </source>
</evidence>
<dbReference type="Proteomes" id="UP000824120">
    <property type="component" value="Chromosome 1"/>
</dbReference>
<evidence type="ECO:0000256" key="1">
    <source>
        <dbReference type="SAM" id="Phobius"/>
    </source>
</evidence>
<feature type="transmembrane region" description="Helical" evidence="1">
    <location>
        <begin position="20"/>
        <end position="41"/>
    </location>
</feature>
<reference evidence="2 3" key="1">
    <citation type="submission" date="2020-09" db="EMBL/GenBank/DDBJ databases">
        <title>De no assembly of potato wild relative species, Solanum commersonii.</title>
        <authorList>
            <person name="Cho K."/>
        </authorList>
    </citation>
    <scope>NUCLEOTIDE SEQUENCE [LARGE SCALE GENOMIC DNA]</scope>
    <source>
        <strain evidence="2">LZ3.2</strain>
        <tissue evidence="2">Leaf</tissue>
    </source>
</reference>
<gene>
    <name evidence="2" type="ORF">H5410_002242</name>
</gene>
<evidence type="ECO:0000313" key="3">
    <source>
        <dbReference type="Proteomes" id="UP000824120"/>
    </source>
</evidence>
<sequence length="76" mass="8987">MFLLFVINMKFWYLKWMNFIFMESQSISLLVLLIHITYMFNYFMLLLTSNCKILIIVLGVLTLILPVATAIVETTF</sequence>
<protein>
    <submittedName>
        <fullName evidence="2">Uncharacterized protein</fullName>
    </submittedName>
</protein>
<organism evidence="2 3">
    <name type="scientific">Solanum commersonii</name>
    <name type="common">Commerson's wild potato</name>
    <name type="synonym">Commerson's nightshade</name>
    <dbReference type="NCBI Taxonomy" id="4109"/>
    <lineage>
        <taxon>Eukaryota</taxon>
        <taxon>Viridiplantae</taxon>
        <taxon>Streptophyta</taxon>
        <taxon>Embryophyta</taxon>
        <taxon>Tracheophyta</taxon>
        <taxon>Spermatophyta</taxon>
        <taxon>Magnoliopsida</taxon>
        <taxon>eudicotyledons</taxon>
        <taxon>Gunneridae</taxon>
        <taxon>Pentapetalae</taxon>
        <taxon>asterids</taxon>
        <taxon>lamiids</taxon>
        <taxon>Solanales</taxon>
        <taxon>Solanaceae</taxon>
        <taxon>Solanoideae</taxon>
        <taxon>Solaneae</taxon>
        <taxon>Solanum</taxon>
    </lineage>
</organism>
<keyword evidence="1" id="KW-0472">Membrane</keyword>
<dbReference type="EMBL" id="JACXVP010000001">
    <property type="protein sequence ID" value="KAG5630525.1"/>
    <property type="molecule type" value="Genomic_DNA"/>
</dbReference>
<accession>A0A9J6B158</accession>
<proteinExistence type="predicted"/>